<proteinExistence type="predicted"/>
<dbReference type="AlphaFoldDB" id="A0A809RXL5"/>
<evidence type="ECO:0000313" key="2">
    <source>
        <dbReference type="EMBL" id="BBO24662.1"/>
    </source>
</evidence>
<feature type="coiled-coil region" evidence="1">
    <location>
        <begin position="62"/>
        <end position="89"/>
    </location>
</feature>
<evidence type="ECO:0000256" key="1">
    <source>
        <dbReference type="SAM" id="Coils"/>
    </source>
</evidence>
<dbReference type="KEGG" id="npy:NPRO_22570"/>
<reference evidence="2" key="1">
    <citation type="journal article" name="DNA Res.">
        <title>The physiological potential of anammox bacteria as revealed by their core genome structure.</title>
        <authorList>
            <person name="Okubo T."/>
            <person name="Toyoda A."/>
            <person name="Fukuhara K."/>
            <person name="Uchiyama I."/>
            <person name="Harigaya Y."/>
            <person name="Kuroiwa M."/>
            <person name="Suzuki T."/>
            <person name="Murakami Y."/>
            <person name="Suwa Y."/>
            <person name="Takami H."/>
        </authorList>
    </citation>
    <scope>NUCLEOTIDE SEQUENCE</scope>
    <source>
        <strain evidence="2">317325-2</strain>
    </source>
</reference>
<dbReference type="EMBL" id="AP021858">
    <property type="protein sequence ID" value="BBO24662.1"/>
    <property type="molecule type" value="Genomic_DNA"/>
</dbReference>
<evidence type="ECO:0008006" key="4">
    <source>
        <dbReference type="Google" id="ProtNLM"/>
    </source>
</evidence>
<evidence type="ECO:0000313" key="3">
    <source>
        <dbReference type="Proteomes" id="UP000662873"/>
    </source>
</evidence>
<keyword evidence="1" id="KW-0175">Coiled coil</keyword>
<protein>
    <recommendedName>
        <fullName evidence="4">Fimbrial assembly protein (PilN)</fullName>
    </recommendedName>
</protein>
<gene>
    <name evidence="2" type="ORF">NPRO_22570</name>
</gene>
<organism evidence="2 3">
    <name type="scientific">Candidatus Nitrosymbiomonas proteolyticus</name>
    <dbReference type="NCBI Taxonomy" id="2608984"/>
    <lineage>
        <taxon>Bacteria</taxon>
        <taxon>Bacillati</taxon>
        <taxon>Armatimonadota</taxon>
        <taxon>Armatimonadota incertae sedis</taxon>
        <taxon>Candidatus Nitrosymbiomonas</taxon>
    </lineage>
</organism>
<name>A0A809RXL5_9BACT</name>
<accession>A0A809RXL5</accession>
<sequence>MLQESLFGRGQADRSINVEANLLSERIELRRAIALRSARWLLLLAVVIGSSSVVVPSILESRAEVATEIRKSRANVAILEKQVESIEKQSEVTTPMLAGHEMQERMSSQSELVLGNLLLVLNSVPKSMAVSSLRGELVGGQLAMTLRGDCESYASLRDFVAAASHGPSVKTAVLSSTRSSALLGDNGLAFDFLKKVQVAR</sequence>
<dbReference type="Proteomes" id="UP000662873">
    <property type="component" value="Chromosome"/>
</dbReference>